<evidence type="ECO:0000313" key="1">
    <source>
        <dbReference type="EMBL" id="KAD5961498.1"/>
    </source>
</evidence>
<name>A0A5N6P8U8_9ASTR</name>
<keyword evidence="2" id="KW-1185">Reference proteome</keyword>
<accession>A0A5N6P8U8</accession>
<proteinExistence type="predicted"/>
<evidence type="ECO:0000313" key="2">
    <source>
        <dbReference type="Proteomes" id="UP000326396"/>
    </source>
</evidence>
<protein>
    <submittedName>
        <fullName evidence="1">Uncharacterized protein</fullName>
    </submittedName>
</protein>
<comment type="caution">
    <text evidence="1">The sequence shown here is derived from an EMBL/GenBank/DDBJ whole genome shotgun (WGS) entry which is preliminary data.</text>
</comment>
<gene>
    <name evidence="1" type="ORF">E3N88_12971</name>
</gene>
<dbReference type="AlphaFoldDB" id="A0A5N6P8U8"/>
<dbReference type="Proteomes" id="UP000326396">
    <property type="component" value="Linkage Group LG14"/>
</dbReference>
<reference evidence="1 2" key="1">
    <citation type="submission" date="2019-05" db="EMBL/GenBank/DDBJ databases">
        <title>Mikania micrantha, genome provides insights into the molecular mechanism of rapid growth.</title>
        <authorList>
            <person name="Liu B."/>
        </authorList>
    </citation>
    <scope>NUCLEOTIDE SEQUENCE [LARGE SCALE GENOMIC DNA]</scope>
    <source>
        <strain evidence="1">NLD-2019</strain>
        <tissue evidence="1">Leaf</tissue>
    </source>
</reference>
<organism evidence="1 2">
    <name type="scientific">Mikania micrantha</name>
    <name type="common">bitter vine</name>
    <dbReference type="NCBI Taxonomy" id="192012"/>
    <lineage>
        <taxon>Eukaryota</taxon>
        <taxon>Viridiplantae</taxon>
        <taxon>Streptophyta</taxon>
        <taxon>Embryophyta</taxon>
        <taxon>Tracheophyta</taxon>
        <taxon>Spermatophyta</taxon>
        <taxon>Magnoliopsida</taxon>
        <taxon>eudicotyledons</taxon>
        <taxon>Gunneridae</taxon>
        <taxon>Pentapetalae</taxon>
        <taxon>asterids</taxon>
        <taxon>campanulids</taxon>
        <taxon>Asterales</taxon>
        <taxon>Asteraceae</taxon>
        <taxon>Asteroideae</taxon>
        <taxon>Heliantheae alliance</taxon>
        <taxon>Eupatorieae</taxon>
        <taxon>Mikania</taxon>
    </lineage>
</organism>
<sequence>MRVRKMSVQFLPRSRLLSCLLLGREAQDRGWLSFLLLVAGAAPWLFVWQRTVGCWNELVVAGCELLDGLAAAGLPSVGSC</sequence>
<dbReference type="EMBL" id="SZYD01000006">
    <property type="protein sequence ID" value="KAD5961498.1"/>
    <property type="molecule type" value="Genomic_DNA"/>
</dbReference>